<evidence type="ECO:0000256" key="9">
    <source>
        <dbReference type="ARBA" id="ARBA00049535"/>
    </source>
</evidence>
<feature type="binding site" evidence="12">
    <location>
        <begin position="116"/>
        <end position="117"/>
    </location>
    <ligand>
        <name>ATP</name>
        <dbReference type="ChEBI" id="CHEBI:30616"/>
    </ligand>
</feature>
<dbReference type="UniPathway" id="UPA00087">
    <property type="reaction ID" value="UER00172"/>
</dbReference>
<accession>A0A125W457</accession>
<dbReference type="NCBIfam" id="NF002320">
    <property type="entry name" value="PRK01259.1"/>
    <property type="match status" value="1"/>
</dbReference>
<dbReference type="GO" id="GO:0004749">
    <property type="term" value="F:ribose phosphate diphosphokinase activity"/>
    <property type="evidence" value="ECO:0007669"/>
    <property type="project" value="UniProtKB-UniRule"/>
</dbReference>
<dbReference type="HAMAP" id="MF_00583_B">
    <property type="entry name" value="RibP_PPkinase_B"/>
    <property type="match status" value="1"/>
</dbReference>
<feature type="binding site" evidence="12">
    <location>
        <begin position="57"/>
        <end position="59"/>
    </location>
    <ligand>
        <name>ATP</name>
        <dbReference type="ChEBI" id="CHEBI:30616"/>
    </ligand>
</feature>
<dbReference type="SUPFAM" id="SSF53271">
    <property type="entry name" value="PRTase-like"/>
    <property type="match status" value="2"/>
</dbReference>
<comment type="cofactor">
    <cofactor evidence="12">
        <name>Mg(2+)</name>
        <dbReference type="ChEBI" id="CHEBI:18420"/>
    </cofactor>
    <text evidence="12">Binds 1 Mg(2+) ion per subunit.</text>
</comment>
<evidence type="ECO:0000256" key="7">
    <source>
        <dbReference type="ARBA" id="ARBA00022840"/>
    </source>
</evidence>
<dbReference type="GO" id="GO:0000287">
    <property type="term" value="F:magnesium ion binding"/>
    <property type="evidence" value="ECO:0007669"/>
    <property type="project" value="UniProtKB-UniRule"/>
</dbReference>
<reference evidence="15" key="1">
    <citation type="submission" date="2010-07" db="EMBL/GenBank/DDBJ databases">
        <authorList>
            <person name="Weinstock G."/>
            <person name="Sodergren E."/>
            <person name="Clifton S."/>
            <person name="Fulton L."/>
            <person name="Fulton B."/>
            <person name="Courtney L."/>
            <person name="Fronick C."/>
            <person name="Harrison M."/>
            <person name="Strong C."/>
            <person name="Farmer C."/>
            <person name="Delahaunty K."/>
            <person name="Markovic C."/>
            <person name="Hall O."/>
            <person name="Minx P."/>
            <person name="Tomlinson C."/>
            <person name="Mitreva M."/>
            <person name="Hou S."/>
            <person name="Chen J."/>
            <person name="Wollam A."/>
            <person name="Pepin K.H."/>
            <person name="Johnson M."/>
            <person name="Bhonagiri V."/>
            <person name="Zhang X."/>
            <person name="Suruliraj S."/>
            <person name="Warren W."/>
            <person name="Chinwalla A."/>
            <person name="Mardis E.R."/>
            <person name="Wilson R.K."/>
        </authorList>
    </citation>
    <scope>NUCLEOTIDE SEQUENCE [LARGE SCALE GENOMIC DNA]</scope>
    <source>
        <strain evidence="15">TX4248</strain>
    </source>
</reference>
<keyword evidence="5 12" id="KW-0547">Nucleotide-binding</keyword>
<dbReference type="PANTHER" id="PTHR10210:SF41">
    <property type="entry name" value="RIBOSE-PHOSPHATE PYROPHOSPHOKINASE 1, CHLOROPLASTIC"/>
    <property type="match status" value="1"/>
</dbReference>
<feature type="binding site" evidence="12">
    <location>
        <begin position="243"/>
        <end position="247"/>
    </location>
    <ligand>
        <name>D-ribose 5-phosphate</name>
        <dbReference type="ChEBI" id="CHEBI:78346"/>
    </ligand>
</feature>
<keyword evidence="4 12" id="KW-0545">Nucleotide biosynthesis</keyword>
<comment type="pathway">
    <text evidence="1 12">Metabolic intermediate biosynthesis; 5-phospho-alpha-D-ribose 1-diphosphate biosynthesis; 5-phospho-alpha-D-ribose 1-diphosphate from D-ribose 5-phosphate (route I): step 1/1.</text>
</comment>
<dbReference type="CDD" id="cd06223">
    <property type="entry name" value="PRTases_typeI"/>
    <property type="match status" value="1"/>
</dbReference>
<keyword evidence="8 12" id="KW-0460">Magnesium</keyword>
<dbReference type="NCBIfam" id="TIGR01251">
    <property type="entry name" value="ribP_PPkin"/>
    <property type="match status" value="1"/>
</dbReference>
<comment type="caution">
    <text evidence="12">Part of a set of proteins in which some residues (ACT_SITE, NP_BIND, REGION and BINDING) are not conserved.</text>
</comment>
<comment type="subunit">
    <text evidence="12">Homohexamer.</text>
</comment>
<organism evidence="14 15">
    <name type="scientific">Enterococcus faecalis TX4248</name>
    <dbReference type="NCBI Taxonomy" id="749495"/>
    <lineage>
        <taxon>Bacteria</taxon>
        <taxon>Bacillati</taxon>
        <taxon>Bacillota</taxon>
        <taxon>Bacilli</taxon>
        <taxon>Lactobacillales</taxon>
        <taxon>Enterococcaceae</taxon>
        <taxon>Enterococcus</taxon>
    </lineage>
</organism>
<comment type="function">
    <text evidence="10 12">Involved in the biosynthesis of the central metabolite phospho-alpha-D-ribosyl-1-pyrophosphate (PRPP) via the transfer of pyrophosphoryl group from ATP to 1-hydroxyl of ribose-5-phosphate (Rib-5-P).</text>
</comment>
<evidence type="ECO:0000256" key="4">
    <source>
        <dbReference type="ARBA" id="ARBA00022727"/>
    </source>
</evidence>
<evidence type="ECO:0000259" key="13">
    <source>
        <dbReference type="Pfam" id="PF13793"/>
    </source>
</evidence>
<dbReference type="GO" id="GO:0002189">
    <property type="term" value="C:ribose phosphate diphosphokinase complex"/>
    <property type="evidence" value="ECO:0007669"/>
    <property type="project" value="TreeGrafter"/>
</dbReference>
<evidence type="ECO:0000256" key="12">
    <source>
        <dbReference type="HAMAP-Rule" id="MF_00583"/>
    </source>
</evidence>
<dbReference type="EC" id="2.7.6.1" evidence="12"/>
<dbReference type="Proteomes" id="UP000004846">
    <property type="component" value="Unassembled WGS sequence"/>
</dbReference>
<dbReference type="NCBIfam" id="NF002686">
    <property type="entry name" value="PRK02458.1"/>
    <property type="match status" value="1"/>
</dbReference>
<dbReference type="InterPro" id="IPR000842">
    <property type="entry name" value="PRib_PP_synth_CS"/>
</dbReference>
<name>A0A125W457_ENTFL</name>
<dbReference type="Gene3D" id="3.40.50.2020">
    <property type="match status" value="2"/>
</dbReference>
<dbReference type="InterPro" id="IPR000836">
    <property type="entry name" value="PRTase_dom"/>
</dbReference>
<proteinExistence type="inferred from homology"/>
<dbReference type="GO" id="GO:0016301">
    <property type="term" value="F:kinase activity"/>
    <property type="evidence" value="ECO:0007669"/>
    <property type="project" value="UniProtKB-KW"/>
</dbReference>
<dbReference type="GO" id="GO:0009156">
    <property type="term" value="P:ribonucleoside monophosphate biosynthetic process"/>
    <property type="evidence" value="ECO:0007669"/>
    <property type="project" value="InterPro"/>
</dbReference>
<evidence type="ECO:0000313" key="14">
    <source>
        <dbReference type="EMBL" id="EFM82074.1"/>
    </source>
</evidence>
<dbReference type="InterPro" id="IPR037515">
    <property type="entry name" value="Rib-P_diPkinase_bac"/>
</dbReference>
<dbReference type="GO" id="GO:0005524">
    <property type="term" value="F:ATP binding"/>
    <property type="evidence" value="ECO:0007669"/>
    <property type="project" value="UniProtKB-KW"/>
</dbReference>
<dbReference type="FunFam" id="3.40.50.2020:FF:000001">
    <property type="entry name" value="Ribose-phosphate pyrophosphokinase"/>
    <property type="match status" value="1"/>
</dbReference>
<dbReference type="HOGENOM" id="CLU_033546_4_0_9"/>
<evidence type="ECO:0000256" key="5">
    <source>
        <dbReference type="ARBA" id="ARBA00022741"/>
    </source>
</evidence>
<comment type="caution">
    <text evidence="14">The sequence shown here is derived from an EMBL/GenBank/DDBJ whole genome shotgun (WGS) entry which is preliminary data.</text>
</comment>
<evidence type="ECO:0000256" key="11">
    <source>
        <dbReference type="ARBA" id="ARBA00061444"/>
    </source>
</evidence>
<dbReference type="PROSITE" id="PS00114">
    <property type="entry name" value="PRPP_SYNTHASE"/>
    <property type="match status" value="1"/>
</dbReference>
<comment type="catalytic activity">
    <reaction evidence="9 12">
        <text>D-ribose 5-phosphate + ATP = 5-phospho-alpha-D-ribose 1-diphosphate + AMP + H(+)</text>
        <dbReference type="Rhea" id="RHEA:15609"/>
        <dbReference type="ChEBI" id="CHEBI:15378"/>
        <dbReference type="ChEBI" id="CHEBI:30616"/>
        <dbReference type="ChEBI" id="CHEBI:58017"/>
        <dbReference type="ChEBI" id="CHEBI:78346"/>
        <dbReference type="ChEBI" id="CHEBI:456215"/>
        <dbReference type="EC" id="2.7.6.1"/>
    </reaction>
</comment>
<comment type="caution">
    <text evidence="12">Lacks conserved residue(s) required for the propagation of feature annotation.</text>
</comment>
<keyword evidence="12" id="KW-0963">Cytoplasm</keyword>
<dbReference type="Pfam" id="PF14572">
    <property type="entry name" value="Pribosyl_synth"/>
    <property type="match status" value="1"/>
</dbReference>
<dbReference type="GO" id="GO:0006015">
    <property type="term" value="P:5-phosphoribose 1-diphosphate biosynthetic process"/>
    <property type="evidence" value="ECO:0007669"/>
    <property type="project" value="UniProtKB-UniRule"/>
</dbReference>
<dbReference type="PANTHER" id="PTHR10210">
    <property type="entry name" value="RIBOSE-PHOSPHATE DIPHOSPHOKINASE FAMILY MEMBER"/>
    <property type="match status" value="1"/>
</dbReference>
<gene>
    <name evidence="12 14" type="primary">prs</name>
    <name evidence="14" type="ORF">HMPREF9498_02353</name>
</gene>
<keyword evidence="3 12" id="KW-0479">Metal-binding</keyword>
<dbReference type="InterPro" id="IPR029057">
    <property type="entry name" value="PRTase-like"/>
</dbReference>
<feature type="binding site" evidence="12">
    <location>
        <position position="239"/>
    </location>
    <ligand>
        <name>D-ribose 5-phosphate</name>
        <dbReference type="ChEBI" id="CHEBI:78346"/>
    </ligand>
</feature>
<comment type="subcellular location">
    <subcellularLocation>
        <location evidence="12">Cytoplasm</location>
    </subcellularLocation>
</comment>
<keyword evidence="6 12" id="KW-0418">Kinase</keyword>
<dbReference type="SMART" id="SM01400">
    <property type="entry name" value="Pribosyltran_N"/>
    <property type="match status" value="1"/>
</dbReference>
<evidence type="ECO:0000313" key="15">
    <source>
        <dbReference type="Proteomes" id="UP000004846"/>
    </source>
</evidence>
<evidence type="ECO:0000256" key="8">
    <source>
        <dbReference type="ARBA" id="ARBA00022842"/>
    </source>
</evidence>
<dbReference type="GO" id="GO:0005737">
    <property type="term" value="C:cytoplasm"/>
    <property type="evidence" value="ECO:0007669"/>
    <property type="project" value="UniProtKB-SubCell"/>
</dbReference>
<dbReference type="GO" id="GO:0006164">
    <property type="term" value="P:purine nucleotide biosynthetic process"/>
    <property type="evidence" value="ECO:0007669"/>
    <property type="project" value="TreeGrafter"/>
</dbReference>
<evidence type="ECO:0000256" key="3">
    <source>
        <dbReference type="ARBA" id="ARBA00022723"/>
    </source>
</evidence>
<dbReference type="EMBL" id="AEBR01000080">
    <property type="protein sequence ID" value="EFM82074.1"/>
    <property type="molecule type" value="Genomic_DNA"/>
</dbReference>
<dbReference type="InterPro" id="IPR005946">
    <property type="entry name" value="Rib-P_diPkinase"/>
</dbReference>
<dbReference type="AlphaFoldDB" id="A0A125W457"/>
<evidence type="ECO:0000256" key="6">
    <source>
        <dbReference type="ARBA" id="ARBA00022777"/>
    </source>
</evidence>
<dbReference type="InterPro" id="IPR029099">
    <property type="entry name" value="Pribosyltran_N"/>
</dbReference>
<keyword evidence="7 12" id="KW-0067">ATP-binding</keyword>
<evidence type="ECO:0000256" key="2">
    <source>
        <dbReference type="ARBA" id="ARBA00022679"/>
    </source>
</evidence>
<feature type="domain" description="Ribose-phosphate pyrophosphokinase N-terminal" evidence="13">
    <location>
        <begin position="25"/>
        <end position="140"/>
    </location>
</feature>
<keyword evidence="2 12" id="KW-0808">Transferase</keyword>
<sequence>MNENDYYFILTEDIMTENYQDDTLRIFSLNANRPLAEKIAASVGTELGKSTVRQFSDGEIQINIEESIRGDHVYIIQATNAPVNDHLMELLILIDALKRASAKTINVILPYYGYARQDRTAKPREPITAKLVANMLVEAGATRLLTLDLHTVQVQGFFDIPVDNLFTMPLFAHYYRQQALVGEEIVIVSPKNSGVQRARSLSEYLDATLAIVDHEEIDGVRQEGYVIGNVAGKKCILVDDILNTGQTLATAAEVLMKNGAQEVYACASHGLLSEGAKATLENAPIKEISITDSVYTTTDRQPATLNIISCAELMGEALLRIHENKPMSPLFRLEPKGE</sequence>
<dbReference type="Pfam" id="PF13793">
    <property type="entry name" value="Pribosyltran_N"/>
    <property type="match status" value="1"/>
</dbReference>
<protein>
    <recommendedName>
        <fullName evidence="12">Putative ribose-phosphate pyrophosphokinase</fullName>
        <shortName evidence="12">RPPK</shortName>
        <ecNumber evidence="12">2.7.6.1</ecNumber>
    </recommendedName>
    <alternativeName>
        <fullName evidence="12">5-phospho-D-ribosyl alpha-1-diphosphate synthase</fullName>
    </alternativeName>
    <alternativeName>
        <fullName evidence="12">Phosphoribosyl diphosphate synthase</fullName>
    </alternativeName>
    <alternativeName>
        <fullName evidence="12">Phosphoribosyl pyrophosphate synthase</fullName>
        <shortName evidence="12">P-Rib-PP synthase</shortName>
        <shortName evidence="12">PRPP synthase</shortName>
        <shortName evidence="12">PRPPase</shortName>
    </alternativeName>
</protein>
<feature type="binding site" evidence="12">
    <location>
        <position position="150"/>
    </location>
    <ligand>
        <name>Mg(2+)</name>
        <dbReference type="ChEBI" id="CHEBI:18420"/>
    </ligand>
</feature>
<comment type="similarity">
    <text evidence="11 12">Belongs to the ribose-phosphate pyrophosphokinase family. Class I subfamily.</text>
</comment>
<evidence type="ECO:0000256" key="10">
    <source>
        <dbReference type="ARBA" id="ARBA00054914"/>
    </source>
</evidence>
<evidence type="ECO:0000256" key="1">
    <source>
        <dbReference type="ARBA" id="ARBA00004996"/>
    </source>
</evidence>